<protein>
    <recommendedName>
        <fullName evidence="3">F-box domain-containing protein</fullName>
    </recommendedName>
</protein>
<evidence type="ECO:0000313" key="2">
    <source>
        <dbReference type="Proteomes" id="UP000184383"/>
    </source>
</evidence>
<dbReference type="RefSeq" id="XP_040689694.1">
    <property type="nucleotide sequence ID" value="XM_040832008.1"/>
</dbReference>
<gene>
    <name evidence="1" type="ORF">ASPWEDRAFT_183991</name>
</gene>
<accession>A0A1L9RMH1</accession>
<proteinExistence type="predicted"/>
<dbReference type="OrthoDB" id="3437411at2759"/>
<dbReference type="Proteomes" id="UP000184383">
    <property type="component" value="Unassembled WGS sequence"/>
</dbReference>
<sequence>MPFLTLPPEVHHRIISHLLSNRDVANFSIQCRTLHALCDMETRKKYNRIHITGRDEGIDRAFNLLMDIIRRPSLGYFVRQIDHWQPLRGPEEYKEGVFERELSDEDMRLLASAVRKAGFVDRNERRVINMLMQKKQHKGHLRWDNRCAFITQAIAAVLVALSPHLVSIAMTQPFYNYFGYYMTDWPWAEADHVDFPLDKLFRDANANPVGKPYLQNLRKVYIINKQDLDDERYYQEMDFIGCFPIFDRLPSIEWVGTDVLEDDRDNGMPDLVQGPCNITRVSITHSFVGSTYLAKVISPCAILKEFRFTMGGRADRGRGYNTFNPKAIIKALCPHKQTLEILDIDIEEHVYPFYLVDDDEEPDWGGSPDEEEGEDAEFLSSFWENSGSLKEFTALKELRLAIDFLVYFARGTERGGDMVVDSLPDSLEELTILGYQKGENEGFDAQIDKLRDVMASGACSLKEVRGIDEMIPIVEGVGDPDEEADLVWDFKEVGYQSD</sequence>
<dbReference type="VEuPathDB" id="FungiDB:ASPWEDRAFT_183991"/>
<keyword evidence="2" id="KW-1185">Reference proteome</keyword>
<dbReference type="EMBL" id="KV878212">
    <property type="protein sequence ID" value="OJJ36018.1"/>
    <property type="molecule type" value="Genomic_DNA"/>
</dbReference>
<dbReference type="AlphaFoldDB" id="A0A1L9RMH1"/>
<dbReference type="STRING" id="1073089.A0A1L9RMH1"/>
<name>A0A1L9RMH1_ASPWE</name>
<evidence type="ECO:0008006" key="3">
    <source>
        <dbReference type="Google" id="ProtNLM"/>
    </source>
</evidence>
<organism evidence="1 2">
    <name type="scientific">Aspergillus wentii DTO 134E9</name>
    <dbReference type="NCBI Taxonomy" id="1073089"/>
    <lineage>
        <taxon>Eukaryota</taxon>
        <taxon>Fungi</taxon>
        <taxon>Dikarya</taxon>
        <taxon>Ascomycota</taxon>
        <taxon>Pezizomycotina</taxon>
        <taxon>Eurotiomycetes</taxon>
        <taxon>Eurotiomycetidae</taxon>
        <taxon>Eurotiales</taxon>
        <taxon>Aspergillaceae</taxon>
        <taxon>Aspergillus</taxon>
        <taxon>Aspergillus subgen. Cremei</taxon>
    </lineage>
</organism>
<dbReference type="GeneID" id="63747856"/>
<reference evidence="2" key="1">
    <citation type="journal article" date="2017" name="Genome Biol.">
        <title>Comparative genomics reveals high biological diversity and specific adaptations in the industrially and medically important fungal genus Aspergillus.</title>
        <authorList>
            <person name="de Vries R.P."/>
            <person name="Riley R."/>
            <person name="Wiebenga A."/>
            <person name="Aguilar-Osorio G."/>
            <person name="Amillis S."/>
            <person name="Uchima C.A."/>
            <person name="Anderluh G."/>
            <person name="Asadollahi M."/>
            <person name="Askin M."/>
            <person name="Barry K."/>
            <person name="Battaglia E."/>
            <person name="Bayram O."/>
            <person name="Benocci T."/>
            <person name="Braus-Stromeyer S.A."/>
            <person name="Caldana C."/>
            <person name="Canovas D."/>
            <person name="Cerqueira G.C."/>
            <person name="Chen F."/>
            <person name="Chen W."/>
            <person name="Choi C."/>
            <person name="Clum A."/>
            <person name="Dos Santos R.A."/>
            <person name="Damasio A.R."/>
            <person name="Diallinas G."/>
            <person name="Emri T."/>
            <person name="Fekete E."/>
            <person name="Flipphi M."/>
            <person name="Freyberg S."/>
            <person name="Gallo A."/>
            <person name="Gournas C."/>
            <person name="Habgood R."/>
            <person name="Hainaut M."/>
            <person name="Harispe M.L."/>
            <person name="Henrissat B."/>
            <person name="Hilden K.S."/>
            <person name="Hope R."/>
            <person name="Hossain A."/>
            <person name="Karabika E."/>
            <person name="Karaffa L."/>
            <person name="Karanyi Z."/>
            <person name="Krasevec N."/>
            <person name="Kuo A."/>
            <person name="Kusch H."/>
            <person name="LaButti K."/>
            <person name="Lagendijk E.L."/>
            <person name="Lapidus A."/>
            <person name="Levasseur A."/>
            <person name="Lindquist E."/>
            <person name="Lipzen A."/>
            <person name="Logrieco A.F."/>
            <person name="MacCabe A."/>
            <person name="Maekelae M.R."/>
            <person name="Malavazi I."/>
            <person name="Melin P."/>
            <person name="Meyer V."/>
            <person name="Mielnichuk N."/>
            <person name="Miskei M."/>
            <person name="Molnar A.P."/>
            <person name="Mule G."/>
            <person name="Ngan C.Y."/>
            <person name="Orejas M."/>
            <person name="Orosz E."/>
            <person name="Ouedraogo J.P."/>
            <person name="Overkamp K.M."/>
            <person name="Park H.-S."/>
            <person name="Perrone G."/>
            <person name="Piumi F."/>
            <person name="Punt P.J."/>
            <person name="Ram A.F."/>
            <person name="Ramon A."/>
            <person name="Rauscher S."/>
            <person name="Record E."/>
            <person name="Riano-Pachon D.M."/>
            <person name="Robert V."/>
            <person name="Roehrig J."/>
            <person name="Ruller R."/>
            <person name="Salamov A."/>
            <person name="Salih N.S."/>
            <person name="Samson R.A."/>
            <person name="Sandor E."/>
            <person name="Sanguinetti M."/>
            <person name="Schuetze T."/>
            <person name="Sepcic K."/>
            <person name="Shelest E."/>
            <person name="Sherlock G."/>
            <person name="Sophianopoulou V."/>
            <person name="Squina F.M."/>
            <person name="Sun H."/>
            <person name="Susca A."/>
            <person name="Todd R.B."/>
            <person name="Tsang A."/>
            <person name="Unkles S.E."/>
            <person name="van de Wiele N."/>
            <person name="van Rossen-Uffink D."/>
            <person name="Oliveira J.V."/>
            <person name="Vesth T.C."/>
            <person name="Visser J."/>
            <person name="Yu J.-H."/>
            <person name="Zhou M."/>
            <person name="Andersen M.R."/>
            <person name="Archer D.B."/>
            <person name="Baker S.E."/>
            <person name="Benoit I."/>
            <person name="Brakhage A.A."/>
            <person name="Braus G.H."/>
            <person name="Fischer R."/>
            <person name="Frisvad J.C."/>
            <person name="Goldman G.H."/>
            <person name="Houbraken J."/>
            <person name="Oakley B."/>
            <person name="Pocsi I."/>
            <person name="Scazzocchio C."/>
            <person name="Seiboth B."/>
            <person name="vanKuyk P.A."/>
            <person name="Wortman J."/>
            <person name="Dyer P.S."/>
            <person name="Grigoriev I.V."/>
        </authorList>
    </citation>
    <scope>NUCLEOTIDE SEQUENCE [LARGE SCALE GENOMIC DNA]</scope>
    <source>
        <strain evidence="2">DTO 134E9</strain>
    </source>
</reference>
<evidence type="ECO:0000313" key="1">
    <source>
        <dbReference type="EMBL" id="OJJ36018.1"/>
    </source>
</evidence>